<dbReference type="EMBL" id="CP159290">
    <property type="protein sequence ID" value="XCH31373.1"/>
    <property type="molecule type" value="Genomic_DNA"/>
</dbReference>
<dbReference type="AlphaFoldDB" id="A0AAU8G3X4"/>
<organism evidence="1">
    <name type="scientific">Cellulosimicrobium sp. ES-005</name>
    <dbReference type="NCBI Taxonomy" id="3163031"/>
    <lineage>
        <taxon>Bacteria</taxon>
        <taxon>Bacillati</taxon>
        <taxon>Actinomycetota</taxon>
        <taxon>Actinomycetes</taxon>
        <taxon>Micrococcales</taxon>
        <taxon>Promicromonosporaceae</taxon>
        <taxon>Cellulosimicrobium</taxon>
    </lineage>
</organism>
<dbReference type="Gene3D" id="1.20.1270.210">
    <property type="match status" value="1"/>
</dbReference>
<protein>
    <recommendedName>
        <fullName evidence="2">Phage portal protein</fullName>
    </recommendedName>
</protein>
<reference evidence="1" key="1">
    <citation type="submission" date="2024-06" db="EMBL/GenBank/DDBJ databases">
        <title>Complete genome sequence of the cellulolytic actinobacterium, Cellulosimicrobium ES-005.</title>
        <authorList>
            <person name="Matthews C.T."/>
            <person name="Underwood K.D."/>
            <person name="Ghanchi K.M."/>
            <person name="Fields S.D."/>
            <person name="Gardner S.G."/>
        </authorList>
    </citation>
    <scope>NUCLEOTIDE SEQUENCE</scope>
    <source>
        <strain evidence="1">ES-005</strain>
    </source>
</reference>
<dbReference type="RefSeq" id="WP_353708990.1">
    <property type="nucleotide sequence ID" value="NZ_CP159290.1"/>
</dbReference>
<sequence length="382" mass="42135">MAFWKRKLREVESIANYAGQPGVKSRLRPATPHSENTLRSVAYADILGVEHAPITRDEAITVPAVAAGRWLICNPLSRQPLRAYTAETDPTTGDPVLAADQPAWLAYTGGITPWQFRTMHTLDDLIFEGWSLWRVTRDATAGWTTSEGEFVGAITGAVRVPLDRWDFDADDQVVIDGIVQDHLDVILFQSPMDPLLLSGRRTIRGARMLEDQWVKGLDAVPVMEIKQTEDIELEDSSDADADPEAAEAFDEAKQIVDDYVAARRQPNGAVVFTPYGYELVPHGAVQPDMYVNGRNFQVLDVARHLALPPHLMGASQVAASLTYNSTENGRSDYRDLVQTGWAMALEARLSMDDVVPPGVRVAFDLSDLAERPDDGLAPITED</sequence>
<accession>A0AAU8G3X4</accession>
<dbReference type="Gene3D" id="3.30.1120.70">
    <property type="match status" value="1"/>
</dbReference>
<evidence type="ECO:0000313" key="1">
    <source>
        <dbReference type="EMBL" id="XCH31373.1"/>
    </source>
</evidence>
<proteinExistence type="predicted"/>
<evidence type="ECO:0008006" key="2">
    <source>
        <dbReference type="Google" id="ProtNLM"/>
    </source>
</evidence>
<name>A0AAU8G3X4_9MICO</name>
<gene>
    <name evidence="1" type="ORF">ABRQ22_06715</name>
</gene>
<dbReference type="Gene3D" id="3.40.140.120">
    <property type="match status" value="1"/>
</dbReference>